<dbReference type="Proteomes" id="UP001057402">
    <property type="component" value="Chromosome 4"/>
</dbReference>
<gene>
    <name evidence="1" type="ORF">MLD38_014635</name>
</gene>
<reference evidence="2" key="1">
    <citation type="journal article" date="2023" name="Front. Plant Sci.">
        <title>Chromosomal-level genome assembly of Melastoma candidum provides insights into trichome evolution.</title>
        <authorList>
            <person name="Zhong Y."/>
            <person name="Wu W."/>
            <person name="Sun C."/>
            <person name="Zou P."/>
            <person name="Liu Y."/>
            <person name="Dai S."/>
            <person name="Zhou R."/>
        </authorList>
    </citation>
    <scope>NUCLEOTIDE SEQUENCE [LARGE SCALE GENOMIC DNA]</scope>
</reference>
<evidence type="ECO:0000313" key="1">
    <source>
        <dbReference type="EMBL" id="KAI4376932.1"/>
    </source>
</evidence>
<dbReference type="EMBL" id="CM042883">
    <property type="protein sequence ID" value="KAI4376932.1"/>
    <property type="molecule type" value="Genomic_DNA"/>
</dbReference>
<sequence length="310" mass="35695">MERPHPLQAPGVDDERDHRRRPAVDSDADASDEEHSLREDKDRLGDLADSVVALNFVPEKRMETLLTELQLLKEKIRVANIDSVPRRIMSLMEQLKALEKQADDSQAECTAYLAELESQMTDLEKMLKHDYDGDDLQECLDCLQRIGYYIEGIFSVKRQLDDAPALLELIQYEWRFSELNANTEDKHRETRKYYSTYNVLLEIKELMLKEISLLDSLNLQFQEAIASTDGRGKLLISMEGILKGVQQKLSKIQAGYQSDQEICNTLRKKYAAAAADQRKQFTLLKVLQEEVARNRKLKGELQLRSSTEES</sequence>
<comment type="caution">
    <text evidence="1">The sequence shown here is derived from an EMBL/GenBank/DDBJ whole genome shotgun (WGS) entry which is preliminary data.</text>
</comment>
<keyword evidence="2" id="KW-1185">Reference proteome</keyword>
<proteinExistence type="predicted"/>
<accession>A0ACB9RD13</accession>
<protein>
    <submittedName>
        <fullName evidence="1">Uncharacterized protein</fullName>
    </submittedName>
</protein>
<name>A0ACB9RD13_9MYRT</name>
<evidence type="ECO:0000313" key="2">
    <source>
        <dbReference type="Proteomes" id="UP001057402"/>
    </source>
</evidence>
<organism evidence="1 2">
    <name type="scientific">Melastoma candidum</name>
    <dbReference type="NCBI Taxonomy" id="119954"/>
    <lineage>
        <taxon>Eukaryota</taxon>
        <taxon>Viridiplantae</taxon>
        <taxon>Streptophyta</taxon>
        <taxon>Embryophyta</taxon>
        <taxon>Tracheophyta</taxon>
        <taxon>Spermatophyta</taxon>
        <taxon>Magnoliopsida</taxon>
        <taxon>eudicotyledons</taxon>
        <taxon>Gunneridae</taxon>
        <taxon>Pentapetalae</taxon>
        <taxon>rosids</taxon>
        <taxon>malvids</taxon>
        <taxon>Myrtales</taxon>
        <taxon>Melastomataceae</taxon>
        <taxon>Melastomatoideae</taxon>
        <taxon>Melastomateae</taxon>
        <taxon>Melastoma</taxon>
    </lineage>
</organism>